<accession>A0A376RJ61</accession>
<proteinExistence type="predicted"/>
<evidence type="ECO:0000313" key="3">
    <source>
        <dbReference type="Proteomes" id="UP000254159"/>
    </source>
</evidence>
<dbReference type="Proteomes" id="UP000254159">
    <property type="component" value="Unassembled WGS sequence"/>
</dbReference>
<sequence length="41" mass="4835">MKALCQEYRNGARRNEQRNGENDTYRFSVATMVRETMHSSP</sequence>
<feature type="compositionally biased region" description="Basic and acidic residues" evidence="1">
    <location>
        <begin position="13"/>
        <end position="24"/>
    </location>
</feature>
<organism evidence="2 3">
    <name type="scientific">Escherichia coli</name>
    <dbReference type="NCBI Taxonomy" id="562"/>
    <lineage>
        <taxon>Bacteria</taxon>
        <taxon>Pseudomonadati</taxon>
        <taxon>Pseudomonadota</taxon>
        <taxon>Gammaproteobacteria</taxon>
        <taxon>Enterobacterales</taxon>
        <taxon>Enterobacteriaceae</taxon>
        <taxon>Escherichia</taxon>
    </lineage>
</organism>
<protein>
    <submittedName>
        <fullName evidence="2">Uncharacterized protein</fullName>
    </submittedName>
</protein>
<gene>
    <name evidence="2" type="ORF">NCTC10865_03297</name>
</gene>
<feature type="region of interest" description="Disordered" evidence="1">
    <location>
        <begin position="1"/>
        <end position="25"/>
    </location>
</feature>
<evidence type="ECO:0000256" key="1">
    <source>
        <dbReference type="SAM" id="MobiDB-lite"/>
    </source>
</evidence>
<dbReference type="AlphaFoldDB" id="A0A376RJ61"/>
<dbReference type="EMBL" id="UGCD01000002">
    <property type="protein sequence ID" value="STI17979.1"/>
    <property type="molecule type" value="Genomic_DNA"/>
</dbReference>
<reference evidence="2 3" key="1">
    <citation type="submission" date="2018-06" db="EMBL/GenBank/DDBJ databases">
        <authorList>
            <consortium name="Pathogen Informatics"/>
            <person name="Doyle S."/>
        </authorList>
    </citation>
    <scope>NUCLEOTIDE SEQUENCE [LARGE SCALE GENOMIC DNA]</scope>
    <source>
        <strain evidence="2 3">NCTC10865</strain>
    </source>
</reference>
<name>A0A376RJ61_ECOLX</name>
<evidence type="ECO:0000313" key="2">
    <source>
        <dbReference type="EMBL" id="STI17979.1"/>
    </source>
</evidence>